<dbReference type="Proteomes" id="UP001497516">
    <property type="component" value="Chromosome 6"/>
</dbReference>
<feature type="region of interest" description="Disordered" evidence="1">
    <location>
        <begin position="21"/>
        <end position="50"/>
    </location>
</feature>
<gene>
    <name evidence="2" type="ORF">LTRI10_LOCUS35082</name>
</gene>
<protein>
    <submittedName>
        <fullName evidence="2">Uncharacterized protein</fullName>
    </submittedName>
</protein>
<name>A0AAV2F8N9_9ROSI</name>
<evidence type="ECO:0000313" key="2">
    <source>
        <dbReference type="EMBL" id="CAL1394589.1"/>
    </source>
</evidence>
<organism evidence="2 3">
    <name type="scientific">Linum trigynum</name>
    <dbReference type="NCBI Taxonomy" id="586398"/>
    <lineage>
        <taxon>Eukaryota</taxon>
        <taxon>Viridiplantae</taxon>
        <taxon>Streptophyta</taxon>
        <taxon>Embryophyta</taxon>
        <taxon>Tracheophyta</taxon>
        <taxon>Spermatophyta</taxon>
        <taxon>Magnoliopsida</taxon>
        <taxon>eudicotyledons</taxon>
        <taxon>Gunneridae</taxon>
        <taxon>Pentapetalae</taxon>
        <taxon>rosids</taxon>
        <taxon>fabids</taxon>
        <taxon>Malpighiales</taxon>
        <taxon>Linaceae</taxon>
        <taxon>Linum</taxon>
    </lineage>
</organism>
<dbReference type="AlphaFoldDB" id="A0AAV2F8N9"/>
<proteinExistence type="predicted"/>
<dbReference type="EMBL" id="OZ034819">
    <property type="protein sequence ID" value="CAL1394589.1"/>
    <property type="molecule type" value="Genomic_DNA"/>
</dbReference>
<reference evidence="2 3" key="1">
    <citation type="submission" date="2024-04" db="EMBL/GenBank/DDBJ databases">
        <authorList>
            <person name="Fracassetti M."/>
        </authorList>
    </citation>
    <scope>NUCLEOTIDE SEQUENCE [LARGE SCALE GENOMIC DNA]</scope>
</reference>
<evidence type="ECO:0000256" key="1">
    <source>
        <dbReference type="SAM" id="MobiDB-lite"/>
    </source>
</evidence>
<evidence type="ECO:0000313" key="3">
    <source>
        <dbReference type="Proteomes" id="UP001497516"/>
    </source>
</evidence>
<sequence>MKTDPRIRWIRGLRPAKFNEVVAAEPPPPPPVKSYPDDQDVGPSSAAPGGSYWASMEAHFDRIEARLDRERHGRHYSHFLLERLCSEADVDITQDFWHPYPPRDDDEEE</sequence>
<keyword evidence="3" id="KW-1185">Reference proteome</keyword>
<accession>A0AAV2F8N9</accession>